<organism evidence="3 4">
    <name type="scientific">Corallococcus exercitus</name>
    <dbReference type="NCBI Taxonomy" id="2316736"/>
    <lineage>
        <taxon>Bacteria</taxon>
        <taxon>Pseudomonadati</taxon>
        <taxon>Myxococcota</taxon>
        <taxon>Myxococcia</taxon>
        <taxon>Myxococcales</taxon>
        <taxon>Cystobacterineae</taxon>
        <taxon>Myxococcaceae</taxon>
        <taxon>Corallococcus</taxon>
    </lineage>
</organism>
<comment type="caution">
    <text evidence="3">The sequence shown here is derived from an EMBL/GenBank/DDBJ whole genome shotgun (WGS) entry which is preliminary data.</text>
</comment>
<dbReference type="PROSITE" id="PS51257">
    <property type="entry name" value="PROKAR_LIPOPROTEIN"/>
    <property type="match status" value="1"/>
</dbReference>
<feature type="compositionally biased region" description="Polar residues" evidence="1">
    <location>
        <begin position="39"/>
        <end position="50"/>
    </location>
</feature>
<evidence type="ECO:0000256" key="1">
    <source>
        <dbReference type="SAM" id="MobiDB-lite"/>
    </source>
</evidence>
<dbReference type="RefSeq" id="WP_147442010.1">
    <property type="nucleotide sequence ID" value="NZ_JABFJV010000110.1"/>
</dbReference>
<feature type="chain" id="PRO_5031466161" description="Secreted protein" evidence="2">
    <location>
        <begin position="20"/>
        <end position="195"/>
    </location>
</feature>
<accession>A0A7Y4KM31</accession>
<dbReference type="AlphaFoldDB" id="A0A7Y4KM31"/>
<evidence type="ECO:0000256" key="2">
    <source>
        <dbReference type="SAM" id="SignalP"/>
    </source>
</evidence>
<evidence type="ECO:0000313" key="3">
    <source>
        <dbReference type="EMBL" id="NOK35459.1"/>
    </source>
</evidence>
<keyword evidence="4" id="KW-1185">Reference proteome</keyword>
<feature type="region of interest" description="Disordered" evidence="1">
    <location>
        <begin position="27"/>
        <end position="65"/>
    </location>
</feature>
<keyword evidence="2" id="KW-0732">Signal</keyword>
<evidence type="ECO:0008006" key="5">
    <source>
        <dbReference type="Google" id="ProtNLM"/>
    </source>
</evidence>
<dbReference type="Proteomes" id="UP000563426">
    <property type="component" value="Unassembled WGS sequence"/>
</dbReference>
<feature type="signal peptide" evidence="2">
    <location>
        <begin position="1"/>
        <end position="19"/>
    </location>
</feature>
<sequence length="195" mass="20539">MPMSRLPLTLAAAAALCFSAGCSKKGMHKEESKQPMPASAQSTAMPSTADQRCPMSVPGTQVQTQDTSDGVALMFTTSDTAQVSDLQTRARRMLDEQSKRTSAVETPLDLAQEQDLGDASTEEQSGRDESGTGGGGGNRSMMAGAPTVPAKAVATDTPEGITITYSAQDEMQKRQLIDEVHETARQMKGGHCPGM</sequence>
<evidence type="ECO:0000313" key="4">
    <source>
        <dbReference type="Proteomes" id="UP000563426"/>
    </source>
</evidence>
<dbReference type="EMBL" id="JABFJV010000110">
    <property type="protein sequence ID" value="NOK35459.1"/>
    <property type="molecule type" value="Genomic_DNA"/>
</dbReference>
<reference evidence="3 4" key="1">
    <citation type="submission" date="2020-05" db="EMBL/GenBank/DDBJ databases">
        <authorList>
            <person name="Whitworth D."/>
        </authorList>
    </citation>
    <scope>NUCLEOTIDE SEQUENCE [LARGE SCALE GENOMIC DNA]</scope>
    <source>
        <strain evidence="3 4">AB043B</strain>
    </source>
</reference>
<protein>
    <recommendedName>
        <fullName evidence="5">Secreted protein</fullName>
    </recommendedName>
</protein>
<dbReference type="OrthoDB" id="5382395at2"/>
<feature type="region of interest" description="Disordered" evidence="1">
    <location>
        <begin position="93"/>
        <end position="142"/>
    </location>
</feature>
<gene>
    <name evidence="3" type="ORF">HMI49_19835</name>
</gene>
<name>A0A7Y4KM31_9BACT</name>
<proteinExistence type="predicted"/>